<evidence type="ECO:0000256" key="7">
    <source>
        <dbReference type="ARBA" id="ARBA00022927"/>
    </source>
</evidence>
<evidence type="ECO:0000313" key="13">
    <source>
        <dbReference type="Proteomes" id="UP000779809"/>
    </source>
</evidence>
<name>A0A932A9F5_9BACT</name>
<dbReference type="SMART" id="SM01323">
    <property type="entry name" value="YajC"/>
    <property type="match status" value="1"/>
</dbReference>
<feature type="transmembrane region" description="Helical" evidence="11">
    <location>
        <begin position="12"/>
        <end position="34"/>
    </location>
</feature>
<dbReference type="PANTHER" id="PTHR33909:SF1">
    <property type="entry name" value="SEC TRANSLOCON ACCESSORY COMPLEX SUBUNIT YAJC"/>
    <property type="match status" value="1"/>
</dbReference>
<dbReference type="InterPro" id="IPR003849">
    <property type="entry name" value="Preprotein_translocase_YajC"/>
</dbReference>
<dbReference type="GO" id="GO:0005886">
    <property type="term" value="C:plasma membrane"/>
    <property type="evidence" value="ECO:0007669"/>
    <property type="project" value="UniProtKB-SubCell"/>
</dbReference>
<reference evidence="12" key="1">
    <citation type="submission" date="2020-07" db="EMBL/GenBank/DDBJ databases">
        <title>Huge and variable diversity of episymbiotic CPR bacteria and DPANN archaea in groundwater ecosystems.</title>
        <authorList>
            <person name="He C.Y."/>
            <person name="Keren R."/>
            <person name="Whittaker M."/>
            <person name="Farag I.F."/>
            <person name="Doudna J."/>
            <person name="Cate J.H.D."/>
            <person name="Banfield J.F."/>
        </authorList>
    </citation>
    <scope>NUCLEOTIDE SEQUENCE</scope>
    <source>
        <strain evidence="12">NC_groundwater_580_Pr5_B-0.1um_64_19</strain>
    </source>
</reference>
<comment type="similarity">
    <text evidence="2">Belongs to the YajC family.</text>
</comment>
<keyword evidence="4" id="KW-0813">Transport</keyword>
<evidence type="ECO:0000256" key="1">
    <source>
        <dbReference type="ARBA" id="ARBA00004162"/>
    </source>
</evidence>
<keyword evidence="10 11" id="KW-0472">Membrane</keyword>
<keyword evidence="9" id="KW-0811">Translocation</keyword>
<dbReference type="GO" id="GO:0015031">
    <property type="term" value="P:protein transport"/>
    <property type="evidence" value="ECO:0007669"/>
    <property type="project" value="UniProtKB-KW"/>
</dbReference>
<dbReference type="PANTHER" id="PTHR33909">
    <property type="entry name" value="SEC TRANSLOCON ACCESSORY COMPLEX SUBUNIT YAJC"/>
    <property type="match status" value="1"/>
</dbReference>
<dbReference type="NCBIfam" id="TIGR00739">
    <property type="entry name" value="yajC"/>
    <property type="match status" value="1"/>
</dbReference>
<keyword evidence="8 11" id="KW-1133">Transmembrane helix</keyword>
<evidence type="ECO:0000256" key="9">
    <source>
        <dbReference type="ARBA" id="ARBA00023010"/>
    </source>
</evidence>
<proteinExistence type="inferred from homology"/>
<comment type="subcellular location">
    <subcellularLocation>
        <location evidence="1">Cell membrane</location>
        <topology evidence="1">Single-pass membrane protein</topology>
    </subcellularLocation>
</comment>
<dbReference type="EMBL" id="JACPNR010000006">
    <property type="protein sequence ID" value="MBI2678069.1"/>
    <property type="molecule type" value="Genomic_DNA"/>
</dbReference>
<evidence type="ECO:0000256" key="8">
    <source>
        <dbReference type="ARBA" id="ARBA00022989"/>
    </source>
</evidence>
<evidence type="ECO:0000256" key="5">
    <source>
        <dbReference type="ARBA" id="ARBA00022475"/>
    </source>
</evidence>
<evidence type="ECO:0000256" key="11">
    <source>
        <dbReference type="SAM" id="Phobius"/>
    </source>
</evidence>
<dbReference type="AlphaFoldDB" id="A0A932A9F5"/>
<evidence type="ECO:0000256" key="10">
    <source>
        <dbReference type="ARBA" id="ARBA00023136"/>
    </source>
</evidence>
<protein>
    <recommendedName>
        <fullName evidence="3">Sec translocon accessory complex subunit YajC</fullName>
    </recommendedName>
</protein>
<comment type="caution">
    <text evidence="12">The sequence shown here is derived from an EMBL/GenBank/DDBJ whole genome shotgun (WGS) entry which is preliminary data.</text>
</comment>
<sequence>MTSNLAVLFQTGGAAGIVGFLPLILIFAVFYFLLIMPQQRRQKKWQAMLGELKAGDKVITSGGLRGTIFSVKDDVVLLKVPPDGLRLEVARSAIVSMAAEEKAS</sequence>
<organism evidence="12 13">
    <name type="scientific">Candidatus Korobacter versatilis</name>
    <dbReference type="NCBI Taxonomy" id="658062"/>
    <lineage>
        <taxon>Bacteria</taxon>
        <taxon>Pseudomonadati</taxon>
        <taxon>Acidobacteriota</taxon>
        <taxon>Terriglobia</taxon>
        <taxon>Terriglobales</taxon>
        <taxon>Candidatus Korobacteraceae</taxon>
        <taxon>Candidatus Korobacter</taxon>
    </lineage>
</organism>
<evidence type="ECO:0000256" key="6">
    <source>
        <dbReference type="ARBA" id="ARBA00022692"/>
    </source>
</evidence>
<dbReference type="Pfam" id="PF02699">
    <property type="entry name" value="YajC"/>
    <property type="match status" value="1"/>
</dbReference>
<evidence type="ECO:0000256" key="2">
    <source>
        <dbReference type="ARBA" id="ARBA00006742"/>
    </source>
</evidence>
<evidence type="ECO:0000313" key="12">
    <source>
        <dbReference type="EMBL" id="MBI2678069.1"/>
    </source>
</evidence>
<gene>
    <name evidence="12" type="primary">yajC</name>
    <name evidence="12" type="ORF">HYX28_04760</name>
</gene>
<accession>A0A932A9F5</accession>
<dbReference type="Proteomes" id="UP000779809">
    <property type="component" value="Unassembled WGS sequence"/>
</dbReference>
<dbReference type="PRINTS" id="PR01853">
    <property type="entry name" value="YAJCTRNLCASE"/>
</dbReference>
<keyword evidence="7" id="KW-0653">Protein transport</keyword>
<evidence type="ECO:0000256" key="4">
    <source>
        <dbReference type="ARBA" id="ARBA00022448"/>
    </source>
</evidence>
<keyword evidence="6 11" id="KW-0812">Transmembrane</keyword>
<evidence type="ECO:0000256" key="3">
    <source>
        <dbReference type="ARBA" id="ARBA00014962"/>
    </source>
</evidence>
<keyword evidence="5" id="KW-1003">Cell membrane</keyword>